<evidence type="ECO:0000313" key="2">
    <source>
        <dbReference type="Proteomes" id="UP001557470"/>
    </source>
</evidence>
<evidence type="ECO:0000313" key="1">
    <source>
        <dbReference type="EMBL" id="KAL0983971.1"/>
    </source>
</evidence>
<dbReference type="Proteomes" id="UP001557470">
    <property type="component" value="Unassembled WGS sequence"/>
</dbReference>
<gene>
    <name evidence="1" type="ORF">UPYG_G00135380</name>
</gene>
<organism evidence="1 2">
    <name type="scientific">Umbra pygmaea</name>
    <name type="common">Eastern mudminnow</name>
    <dbReference type="NCBI Taxonomy" id="75934"/>
    <lineage>
        <taxon>Eukaryota</taxon>
        <taxon>Metazoa</taxon>
        <taxon>Chordata</taxon>
        <taxon>Craniata</taxon>
        <taxon>Vertebrata</taxon>
        <taxon>Euteleostomi</taxon>
        <taxon>Actinopterygii</taxon>
        <taxon>Neopterygii</taxon>
        <taxon>Teleostei</taxon>
        <taxon>Protacanthopterygii</taxon>
        <taxon>Esociformes</taxon>
        <taxon>Umbridae</taxon>
        <taxon>Umbra</taxon>
    </lineage>
</organism>
<dbReference type="EMBL" id="JAGEUA010000004">
    <property type="protein sequence ID" value="KAL0983971.1"/>
    <property type="molecule type" value="Genomic_DNA"/>
</dbReference>
<proteinExistence type="predicted"/>
<accession>A0ABD0WU17</accession>
<name>A0ABD0WU17_UMBPY</name>
<comment type="caution">
    <text evidence="1">The sequence shown here is derived from an EMBL/GenBank/DDBJ whole genome shotgun (WGS) entry which is preliminary data.</text>
</comment>
<protein>
    <submittedName>
        <fullName evidence="1">Uncharacterized protein</fullName>
    </submittedName>
</protein>
<keyword evidence="2" id="KW-1185">Reference proteome</keyword>
<sequence>MREREREDYEGWEGPIRGLSAQGYRVLGLLPSRMKGLRLYQLCLHSPSESLKVFGSETMPCERAAVAAVSQTCRNLHMTKSLSVPR</sequence>
<reference evidence="1 2" key="1">
    <citation type="submission" date="2024-06" db="EMBL/GenBank/DDBJ databases">
        <authorList>
            <person name="Pan Q."/>
            <person name="Wen M."/>
            <person name="Jouanno E."/>
            <person name="Zahm M."/>
            <person name="Klopp C."/>
            <person name="Cabau C."/>
            <person name="Louis A."/>
            <person name="Berthelot C."/>
            <person name="Parey E."/>
            <person name="Roest Crollius H."/>
            <person name="Montfort J."/>
            <person name="Robinson-Rechavi M."/>
            <person name="Bouchez O."/>
            <person name="Lampietro C."/>
            <person name="Lopez Roques C."/>
            <person name="Donnadieu C."/>
            <person name="Postlethwait J."/>
            <person name="Bobe J."/>
            <person name="Verreycken H."/>
            <person name="Guiguen Y."/>
        </authorList>
    </citation>
    <scope>NUCLEOTIDE SEQUENCE [LARGE SCALE GENOMIC DNA]</scope>
    <source>
        <strain evidence="1">Up_M1</strain>
        <tissue evidence="1">Testis</tissue>
    </source>
</reference>
<dbReference type="AlphaFoldDB" id="A0ABD0WU17"/>